<dbReference type="AlphaFoldDB" id="A0A5N6LQE3"/>
<evidence type="ECO:0000313" key="2">
    <source>
        <dbReference type="Proteomes" id="UP000326396"/>
    </source>
</evidence>
<dbReference type="Proteomes" id="UP000326396">
    <property type="component" value="Linkage Group LG9"/>
</dbReference>
<gene>
    <name evidence="1" type="ORF">E3N88_41382</name>
</gene>
<keyword evidence="2" id="KW-1185">Reference proteome</keyword>
<dbReference type="PANTHER" id="PTHR34570">
    <property type="entry name" value="OS03G0593100 PROTEIN"/>
    <property type="match status" value="1"/>
</dbReference>
<dbReference type="EMBL" id="SZYD01000019">
    <property type="protein sequence ID" value="KAD2394405.1"/>
    <property type="molecule type" value="Genomic_DNA"/>
</dbReference>
<reference evidence="1 2" key="1">
    <citation type="submission" date="2019-05" db="EMBL/GenBank/DDBJ databases">
        <title>Mikania micrantha, genome provides insights into the molecular mechanism of rapid growth.</title>
        <authorList>
            <person name="Liu B."/>
        </authorList>
    </citation>
    <scope>NUCLEOTIDE SEQUENCE [LARGE SCALE GENOMIC DNA]</scope>
    <source>
        <strain evidence="1">NLD-2019</strain>
        <tissue evidence="1">Leaf</tissue>
    </source>
</reference>
<comment type="caution">
    <text evidence="1">The sequence shown here is derived from an EMBL/GenBank/DDBJ whole genome shotgun (WGS) entry which is preliminary data.</text>
</comment>
<name>A0A5N6LQE3_9ASTR</name>
<sequence>MGRQHGDLAVVGGDDNGNGNGACSSSIALLQERFRQLQKMRKKREEMELLKLLSEPETMSRAKRCDRLVHHEMVHDQEPVMTIGSSFQESVSLGLGLCGNRRENQPSMTPPLRDFLSMNSVTVGTSRVRDKPDVDTSLHL</sequence>
<accession>A0A5N6LQE3</accession>
<organism evidence="1 2">
    <name type="scientific">Mikania micrantha</name>
    <name type="common">bitter vine</name>
    <dbReference type="NCBI Taxonomy" id="192012"/>
    <lineage>
        <taxon>Eukaryota</taxon>
        <taxon>Viridiplantae</taxon>
        <taxon>Streptophyta</taxon>
        <taxon>Embryophyta</taxon>
        <taxon>Tracheophyta</taxon>
        <taxon>Spermatophyta</taxon>
        <taxon>Magnoliopsida</taxon>
        <taxon>eudicotyledons</taxon>
        <taxon>Gunneridae</taxon>
        <taxon>Pentapetalae</taxon>
        <taxon>asterids</taxon>
        <taxon>campanulids</taxon>
        <taxon>Asterales</taxon>
        <taxon>Asteraceae</taxon>
        <taxon>Asteroideae</taxon>
        <taxon>Heliantheae alliance</taxon>
        <taxon>Eupatorieae</taxon>
        <taxon>Mikania</taxon>
    </lineage>
</organism>
<dbReference type="PANTHER" id="PTHR34570:SF19">
    <property type="match status" value="1"/>
</dbReference>
<proteinExistence type="predicted"/>
<evidence type="ECO:0000313" key="1">
    <source>
        <dbReference type="EMBL" id="KAD2394405.1"/>
    </source>
</evidence>
<protein>
    <submittedName>
        <fullName evidence="1">Uncharacterized protein</fullName>
    </submittedName>
</protein>
<dbReference type="OrthoDB" id="671858at2759"/>